<gene>
    <name evidence="2" type="ORF">I596_1586</name>
</gene>
<dbReference type="Proteomes" id="UP000076830">
    <property type="component" value="Chromosome"/>
</dbReference>
<accession>A0A160DU84</accession>
<sequence>MNRVAGSKVSAVIGMVLGLALAGQAGAVHVNPRGTGQVLLYPYYTVNKDQQTYVTLVNTTENAKVAQVSFREGRNSRTVLDFKVFLSPFDVWAGTVFALEDVAGEGGEGAAVLTSDRSCTSPSFWTGGHGMINGSPYARFTSSSFADDGGPQGSARTREGHIEIVALADLTGSLADAVTHRNGVPVDCARVANLNAPTPEMVAPGGGLLGSGAVINVGQGTYFSFRADALDDFTSRTLITGLDVLVDPLGEVNDAGSTNATARVFTGDGIVEARYGGDTPNLRIDAVSAVLMADTLHNDYLVEPAIGASSDWVITFPTKRFYTDPFAGAGDGPAALPPFVELFDEGASCVQTQITYYDREEMTAATGGFPGIPPAPLRPQLCYGANVLTFGTDTSPDASAVLGSRLVAVGFGLDPAFKAGWARLGLDPDAEPHALRPSLALGGAGSSGKVFHGLPAIGFWTVNLVNNNVADGVMSNYSAAVPHTTRVTCTAGESGCR</sequence>
<evidence type="ECO:0000313" key="3">
    <source>
        <dbReference type="Proteomes" id="UP000076830"/>
    </source>
</evidence>
<feature type="chain" id="PRO_5007813459" evidence="1">
    <location>
        <begin position="28"/>
        <end position="497"/>
    </location>
</feature>
<protein>
    <submittedName>
        <fullName evidence="2">Uncharacterized protein</fullName>
    </submittedName>
</protein>
<dbReference type="KEGG" id="dko:I596_1586"/>
<name>A0A160DU84_9GAMM</name>
<evidence type="ECO:0000256" key="1">
    <source>
        <dbReference type="SAM" id="SignalP"/>
    </source>
</evidence>
<evidence type="ECO:0000313" key="2">
    <source>
        <dbReference type="EMBL" id="ANB17610.1"/>
    </source>
</evidence>
<proteinExistence type="predicted"/>
<organism evidence="2 3">
    <name type="scientific">Dokdonella koreensis DS-123</name>
    <dbReference type="NCBI Taxonomy" id="1300342"/>
    <lineage>
        <taxon>Bacteria</taxon>
        <taxon>Pseudomonadati</taxon>
        <taxon>Pseudomonadota</taxon>
        <taxon>Gammaproteobacteria</taxon>
        <taxon>Lysobacterales</taxon>
        <taxon>Rhodanobacteraceae</taxon>
        <taxon>Dokdonella</taxon>
    </lineage>
</organism>
<feature type="signal peptide" evidence="1">
    <location>
        <begin position="1"/>
        <end position="27"/>
    </location>
</feature>
<dbReference type="STRING" id="1300342.I596_1586"/>
<dbReference type="EMBL" id="CP015249">
    <property type="protein sequence ID" value="ANB17610.1"/>
    <property type="molecule type" value="Genomic_DNA"/>
</dbReference>
<reference evidence="2 3" key="1">
    <citation type="submission" date="2016-04" db="EMBL/GenBank/DDBJ databases">
        <title>Complete genome sequence of Dokdonella koreensis DS-123T.</title>
        <authorList>
            <person name="Kim J.F."/>
            <person name="Lee H."/>
            <person name="Kwak M.-J."/>
        </authorList>
    </citation>
    <scope>NUCLEOTIDE SEQUENCE [LARGE SCALE GENOMIC DNA]</scope>
    <source>
        <strain evidence="2 3">DS-123</strain>
    </source>
</reference>
<keyword evidence="3" id="KW-1185">Reference proteome</keyword>
<dbReference type="AlphaFoldDB" id="A0A160DU84"/>
<keyword evidence="1" id="KW-0732">Signal</keyword>